<dbReference type="Proteomes" id="UP000264980">
    <property type="component" value="Chromosome"/>
</dbReference>
<dbReference type="GO" id="GO:0016758">
    <property type="term" value="F:hexosyltransferase activity"/>
    <property type="evidence" value="ECO:0007669"/>
    <property type="project" value="UniProtKB-ARBA"/>
</dbReference>
<gene>
    <name evidence="2" type="ORF">AV903_10390</name>
</gene>
<dbReference type="EMBL" id="CP013970">
    <property type="protein sequence ID" value="AXF76366.1"/>
    <property type="molecule type" value="Genomic_DNA"/>
</dbReference>
<evidence type="ECO:0000313" key="3">
    <source>
        <dbReference type="Proteomes" id="UP000264980"/>
    </source>
</evidence>
<evidence type="ECO:0000313" key="2">
    <source>
        <dbReference type="EMBL" id="AXF76366.1"/>
    </source>
</evidence>
<name>A0A345CSE9_9GAMM</name>
<accession>A0A345CSE9</accession>
<sequence>MLNDDNVSILLCSYNGEKYLQEQLDSIIRQTYKNWTLYISDDGSTDSTLNIISEYQSKLPVNKLVLLEGPSKCFAENFLSLIKNPDIQSRYYAFSDQDDIWLETKLEVAVDAVKEAEKNASTEFILYGGRTRLINEHKEVIGCSAMFNRAFRLENALLQSFSGGNTMLFNHALKLKIQTLPDSISIVSHDWYLYLICSAFGGMTIYDPEPQILYRQHSNNIVGSNLGVLSKIERLWRLYQGQFAEWNRINQRSLNFYYNELPRQSQKILDHFYSCRGKSVFTRIRCFHACRSYRQSVIETCFFYIMNAFGKLF</sequence>
<keyword evidence="2" id="KW-0808">Transferase</keyword>
<dbReference type="Pfam" id="PF00535">
    <property type="entry name" value="Glycos_transf_2"/>
    <property type="match status" value="1"/>
</dbReference>
<organism evidence="2 3">
    <name type="scientific">Erwinia tracheiphila</name>
    <dbReference type="NCBI Taxonomy" id="65700"/>
    <lineage>
        <taxon>Bacteria</taxon>
        <taxon>Pseudomonadati</taxon>
        <taxon>Pseudomonadota</taxon>
        <taxon>Gammaproteobacteria</taxon>
        <taxon>Enterobacterales</taxon>
        <taxon>Erwiniaceae</taxon>
        <taxon>Erwinia</taxon>
    </lineage>
</organism>
<dbReference type="InterPro" id="IPR029044">
    <property type="entry name" value="Nucleotide-diphossugar_trans"/>
</dbReference>
<feature type="domain" description="Glycosyltransferase 2-like" evidence="1">
    <location>
        <begin position="8"/>
        <end position="169"/>
    </location>
</feature>
<dbReference type="Gene3D" id="3.90.550.10">
    <property type="entry name" value="Spore Coat Polysaccharide Biosynthesis Protein SpsA, Chain A"/>
    <property type="match status" value="1"/>
</dbReference>
<evidence type="ECO:0000259" key="1">
    <source>
        <dbReference type="Pfam" id="PF00535"/>
    </source>
</evidence>
<protein>
    <submittedName>
        <fullName evidence="2">Glycosyltransferase family 2 protein</fullName>
    </submittedName>
</protein>
<dbReference type="PANTHER" id="PTHR22916:SF3">
    <property type="entry name" value="UDP-GLCNAC:BETAGAL BETA-1,3-N-ACETYLGLUCOSAMINYLTRANSFERASE-LIKE PROTEIN 1"/>
    <property type="match status" value="1"/>
</dbReference>
<dbReference type="RefSeq" id="WP_046371948.1">
    <property type="nucleotide sequence ID" value="NZ_CP013970.1"/>
</dbReference>
<dbReference type="InterPro" id="IPR001173">
    <property type="entry name" value="Glyco_trans_2-like"/>
</dbReference>
<proteinExistence type="predicted"/>
<dbReference type="PANTHER" id="PTHR22916">
    <property type="entry name" value="GLYCOSYLTRANSFERASE"/>
    <property type="match status" value="1"/>
</dbReference>
<reference evidence="2 3" key="1">
    <citation type="submission" date="2016-01" db="EMBL/GenBank/DDBJ databases">
        <authorList>
            <person name="Oliw E.H."/>
        </authorList>
    </citation>
    <scope>NUCLEOTIDE SEQUENCE [LARGE SCALE GENOMIC DNA]</scope>
    <source>
        <strain evidence="2 3">MDcuke</strain>
    </source>
</reference>
<dbReference type="SUPFAM" id="SSF53448">
    <property type="entry name" value="Nucleotide-diphospho-sugar transferases"/>
    <property type="match status" value="1"/>
</dbReference>
<dbReference type="CDD" id="cd04196">
    <property type="entry name" value="GT_2_like_d"/>
    <property type="match status" value="1"/>
</dbReference>
<dbReference type="AlphaFoldDB" id="A0A345CSE9"/>